<keyword evidence="1" id="KW-0472">Membrane</keyword>
<organism evidence="2 3">
    <name type="scientific">Clostridium sardiniense</name>
    <name type="common">Clostridium absonum</name>
    <dbReference type="NCBI Taxonomy" id="29369"/>
    <lineage>
        <taxon>Bacteria</taxon>
        <taxon>Bacillati</taxon>
        <taxon>Bacillota</taxon>
        <taxon>Clostridia</taxon>
        <taxon>Eubacteriales</taxon>
        <taxon>Clostridiaceae</taxon>
        <taxon>Clostridium</taxon>
    </lineage>
</organism>
<dbReference type="RefSeq" id="WP_221858730.1">
    <property type="nucleotide sequence ID" value="NZ_JAIKTU010000002.1"/>
</dbReference>
<accession>A0ABS7KU96</accession>
<dbReference type="EMBL" id="JAIKTU010000002">
    <property type="protein sequence ID" value="MBY0754227.1"/>
    <property type="molecule type" value="Genomic_DNA"/>
</dbReference>
<keyword evidence="3" id="KW-1185">Reference proteome</keyword>
<protein>
    <submittedName>
        <fullName evidence="2">Uncharacterized protein</fullName>
    </submittedName>
</protein>
<sequence>MKKRITFIVMGILLIIFSNTIFTISYSNGAYPEVFKITKTISIMLTGLVLSLVGLLFPFKENEK</sequence>
<gene>
    <name evidence="2" type="ORF">K5V21_02045</name>
</gene>
<reference evidence="2 3" key="1">
    <citation type="journal article" date="2021" name="Cell Host Microbe">
        <title>in vivo commensal control of Clostridioides difficile virulence.</title>
        <authorList>
            <person name="Girinathan B.P."/>
            <person name="Dibenedetto N."/>
            <person name="Worley J.N."/>
            <person name="Peltier J."/>
            <person name="Arrieta-Ortiz M.L."/>
            <person name="Rupa Christinal Immanuel S."/>
            <person name="Lavin R."/>
            <person name="Delaney M.L."/>
            <person name="Cummins C."/>
            <person name="Hoffmann M."/>
            <person name="Luo Y."/>
            <person name="Gonzalez-Escalona N."/>
            <person name="Allard M."/>
            <person name="Onderdonk A.B."/>
            <person name="Gerber G.K."/>
            <person name="Sonenshein A.L."/>
            <person name="Baliga N."/>
            <person name="Dupuy B."/>
            <person name="Bry L."/>
        </authorList>
    </citation>
    <scope>NUCLEOTIDE SEQUENCE [LARGE SCALE GENOMIC DNA]</scope>
    <source>
        <strain evidence="2 3">DSM 599</strain>
    </source>
</reference>
<evidence type="ECO:0000313" key="3">
    <source>
        <dbReference type="Proteomes" id="UP001299068"/>
    </source>
</evidence>
<dbReference type="Proteomes" id="UP001299068">
    <property type="component" value="Unassembled WGS sequence"/>
</dbReference>
<name>A0ABS7KU96_CLOSR</name>
<keyword evidence="1" id="KW-0812">Transmembrane</keyword>
<feature type="transmembrane region" description="Helical" evidence="1">
    <location>
        <begin position="40"/>
        <end position="59"/>
    </location>
</feature>
<feature type="transmembrane region" description="Helical" evidence="1">
    <location>
        <begin position="7"/>
        <end position="28"/>
    </location>
</feature>
<proteinExistence type="predicted"/>
<keyword evidence="1" id="KW-1133">Transmembrane helix</keyword>
<evidence type="ECO:0000256" key="1">
    <source>
        <dbReference type="SAM" id="Phobius"/>
    </source>
</evidence>
<comment type="caution">
    <text evidence="2">The sequence shown here is derived from an EMBL/GenBank/DDBJ whole genome shotgun (WGS) entry which is preliminary data.</text>
</comment>
<evidence type="ECO:0000313" key="2">
    <source>
        <dbReference type="EMBL" id="MBY0754227.1"/>
    </source>
</evidence>